<feature type="transmembrane region" description="Helical" evidence="9">
    <location>
        <begin position="873"/>
        <end position="895"/>
    </location>
</feature>
<feature type="transmembrane region" description="Helical" evidence="9">
    <location>
        <begin position="976"/>
        <end position="996"/>
    </location>
</feature>
<name>A0A151U741_CAJCA</name>
<gene>
    <name evidence="11" type="ORF">KK1_007738</name>
</gene>
<protein>
    <submittedName>
        <fullName evidence="11">Sugar transport protein 13</fullName>
    </submittedName>
</protein>
<feature type="transmembrane region" description="Helical" evidence="9">
    <location>
        <begin position="12"/>
        <end position="34"/>
    </location>
</feature>
<comment type="similarity">
    <text evidence="2">Belongs to the major facilitator superfamily. Sugar transporter (TC 2.A.1.1) family.</text>
</comment>
<feature type="transmembrane region" description="Helical" evidence="9">
    <location>
        <begin position="445"/>
        <end position="468"/>
    </location>
</feature>
<evidence type="ECO:0000259" key="10">
    <source>
        <dbReference type="PROSITE" id="PS50850"/>
    </source>
</evidence>
<dbReference type="GO" id="GO:0016020">
    <property type="term" value="C:membrane"/>
    <property type="evidence" value="ECO:0007669"/>
    <property type="project" value="UniProtKB-SubCell"/>
</dbReference>
<proteinExistence type="inferred from homology"/>
<dbReference type="GO" id="GO:0015145">
    <property type="term" value="F:monosaccharide transmembrane transporter activity"/>
    <property type="evidence" value="ECO:0007669"/>
    <property type="project" value="InterPro"/>
</dbReference>
<dbReference type="PANTHER" id="PTHR23500">
    <property type="entry name" value="SOLUTE CARRIER FAMILY 2, FACILITATED GLUCOSE TRANSPORTER"/>
    <property type="match status" value="1"/>
</dbReference>
<feature type="transmembrane region" description="Helical" evidence="9">
    <location>
        <begin position="808"/>
        <end position="832"/>
    </location>
</feature>
<keyword evidence="6" id="KW-0769">Symport</keyword>
<keyword evidence="12" id="KW-1185">Reference proteome</keyword>
<dbReference type="OMA" id="APFSETH"/>
<dbReference type="InterPro" id="IPR044778">
    <property type="entry name" value="MFS_STP/MST-like_plant"/>
</dbReference>
<feature type="transmembrane region" description="Helical" evidence="9">
    <location>
        <begin position="907"/>
        <end position="928"/>
    </location>
</feature>
<feature type="transmembrane region" description="Helical" evidence="9">
    <location>
        <begin position="280"/>
        <end position="304"/>
    </location>
</feature>
<dbReference type="SUPFAM" id="SSF103473">
    <property type="entry name" value="MFS general substrate transporter"/>
    <property type="match status" value="2"/>
</dbReference>
<feature type="transmembrane region" description="Helical" evidence="9">
    <location>
        <begin position="949"/>
        <end position="970"/>
    </location>
</feature>
<feature type="transmembrane region" description="Helical" evidence="9">
    <location>
        <begin position="379"/>
        <end position="406"/>
    </location>
</feature>
<dbReference type="Gene3D" id="1.20.1250.20">
    <property type="entry name" value="MFS general substrate transporter like domains"/>
    <property type="match status" value="3"/>
</dbReference>
<dbReference type="STRING" id="3821.A0A151U741"/>
<dbReference type="PROSITE" id="PS50850">
    <property type="entry name" value="MFS"/>
    <property type="match status" value="2"/>
</dbReference>
<keyword evidence="8 9" id="KW-0472">Membrane</keyword>
<dbReference type="InterPro" id="IPR005828">
    <property type="entry name" value="MFS_sugar_transport-like"/>
</dbReference>
<feature type="transmembrane region" description="Helical" evidence="9">
    <location>
        <begin position="199"/>
        <end position="219"/>
    </location>
</feature>
<feature type="transmembrane region" description="Helical" evidence="9">
    <location>
        <begin position="844"/>
        <end position="866"/>
    </location>
</feature>
<dbReference type="Gramene" id="C.cajan_07532.t">
    <property type="protein sequence ID" value="C.cajan_07532.t"/>
    <property type="gene ID" value="C.cajan_07532"/>
</dbReference>
<evidence type="ECO:0000313" key="11">
    <source>
        <dbReference type="EMBL" id="KYP75041.1"/>
    </source>
</evidence>
<dbReference type="CDD" id="cd17361">
    <property type="entry name" value="MFS_STP"/>
    <property type="match status" value="2"/>
</dbReference>
<accession>A0A151U741</accession>
<dbReference type="Proteomes" id="UP000075243">
    <property type="component" value="Chromosome 2"/>
</dbReference>
<organism evidence="11 12">
    <name type="scientific">Cajanus cajan</name>
    <name type="common">Pigeon pea</name>
    <name type="synonym">Cajanus indicus</name>
    <dbReference type="NCBI Taxonomy" id="3821"/>
    <lineage>
        <taxon>Eukaryota</taxon>
        <taxon>Viridiplantae</taxon>
        <taxon>Streptophyta</taxon>
        <taxon>Embryophyta</taxon>
        <taxon>Tracheophyta</taxon>
        <taxon>Spermatophyta</taxon>
        <taxon>Magnoliopsida</taxon>
        <taxon>eudicotyledons</taxon>
        <taxon>Gunneridae</taxon>
        <taxon>Pentapetalae</taxon>
        <taxon>rosids</taxon>
        <taxon>fabids</taxon>
        <taxon>Fabales</taxon>
        <taxon>Fabaceae</taxon>
        <taxon>Papilionoideae</taxon>
        <taxon>50 kb inversion clade</taxon>
        <taxon>NPAAA clade</taxon>
        <taxon>indigoferoid/millettioid clade</taxon>
        <taxon>Phaseoleae</taxon>
        <taxon>Cajanus</taxon>
    </lineage>
</organism>
<reference evidence="11 12" key="1">
    <citation type="journal article" date="2012" name="Nat. Biotechnol.">
        <title>Draft genome sequence of pigeonpea (Cajanus cajan), an orphan legume crop of resource-poor farmers.</title>
        <authorList>
            <person name="Varshney R.K."/>
            <person name="Chen W."/>
            <person name="Li Y."/>
            <person name="Bharti A.K."/>
            <person name="Saxena R.K."/>
            <person name="Schlueter J.A."/>
            <person name="Donoghue M.T."/>
            <person name="Azam S."/>
            <person name="Fan G."/>
            <person name="Whaley A.M."/>
            <person name="Farmer A.D."/>
            <person name="Sheridan J."/>
            <person name="Iwata A."/>
            <person name="Tuteja R."/>
            <person name="Penmetsa R.V."/>
            <person name="Wu W."/>
            <person name="Upadhyaya H.D."/>
            <person name="Yang S.P."/>
            <person name="Shah T."/>
            <person name="Saxena K.B."/>
            <person name="Michael T."/>
            <person name="McCombie W.R."/>
            <person name="Yang B."/>
            <person name="Zhang G."/>
            <person name="Yang H."/>
            <person name="Wang J."/>
            <person name="Spillane C."/>
            <person name="Cook D.R."/>
            <person name="May G.D."/>
            <person name="Xu X."/>
            <person name="Jackson S.A."/>
        </authorList>
    </citation>
    <scope>NUCLEOTIDE SEQUENCE [LARGE SCALE GENOMIC DNA]</scope>
    <source>
        <strain evidence="12">cv. Asha</strain>
    </source>
</reference>
<feature type="domain" description="Major facilitator superfamily (MFS) profile" evidence="10">
    <location>
        <begin position="545"/>
        <end position="1000"/>
    </location>
</feature>
<evidence type="ECO:0000256" key="7">
    <source>
        <dbReference type="ARBA" id="ARBA00022989"/>
    </source>
</evidence>
<evidence type="ECO:0000256" key="2">
    <source>
        <dbReference type="ARBA" id="ARBA00010992"/>
    </source>
</evidence>
<dbReference type="PANTHER" id="PTHR23500:SF357">
    <property type="entry name" value="IP12678P"/>
    <property type="match status" value="1"/>
</dbReference>
<feature type="transmembrane region" description="Helical" evidence="9">
    <location>
        <begin position="166"/>
        <end position="187"/>
    </location>
</feature>
<evidence type="ECO:0000256" key="6">
    <source>
        <dbReference type="ARBA" id="ARBA00022847"/>
    </source>
</evidence>
<feature type="transmembrane region" description="Helical" evidence="9">
    <location>
        <begin position="663"/>
        <end position="682"/>
    </location>
</feature>
<keyword evidence="3" id="KW-0813">Transport</keyword>
<keyword evidence="7 9" id="KW-1133">Transmembrane helix</keyword>
<dbReference type="FunFam" id="1.20.1250.20:FF:000931">
    <property type="entry name" value="Sugar transport protein 3"/>
    <property type="match status" value="1"/>
</dbReference>
<dbReference type="FunFam" id="1.20.1250.20:FF:000002">
    <property type="entry name" value="Sugar transport protein 13"/>
    <property type="match status" value="1"/>
</dbReference>
<dbReference type="InterPro" id="IPR020846">
    <property type="entry name" value="MFS_dom"/>
</dbReference>
<dbReference type="InterPro" id="IPR045262">
    <property type="entry name" value="STP/PLT_plant"/>
</dbReference>
<feature type="non-terminal residue" evidence="11">
    <location>
        <position position="1"/>
    </location>
</feature>
<feature type="transmembrane region" description="Helical" evidence="9">
    <location>
        <begin position="316"/>
        <end position="338"/>
    </location>
</feature>
<dbReference type="AlphaFoldDB" id="A0A151U741"/>
<evidence type="ECO:0000256" key="5">
    <source>
        <dbReference type="ARBA" id="ARBA00022692"/>
    </source>
</evidence>
<feature type="transmembrane region" description="Helical" evidence="9">
    <location>
        <begin position="132"/>
        <end position="154"/>
    </location>
</feature>
<dbReference type="InterPro" id="IPR003663">
    <property type="entry name" value="Sugar/inositol_transpt"/>
</dbReference>
<feature type="transmembrane region" description="Helical" evidence="9">
    <location>
        <begin position="694"/>
        <end position="715"/>
    </location>
</feature>
<evidence type="ECO:0000313" key="12">
    <source>
        <dbReference type="Proteomes" id="UP000075243"/>
    </source>
</evidence>
<evidence type="ECO:0000256" key="3">
    <source>
        <dbReference type="ARBA" id="ARBA00022448"/>
    </source>
</evidence>
<evidence type="ECO:0000256" key="4">
    <source>
        <dbReference type="ARBA" id="ARBA00022597"/>
    </source>
</evidence>
<keyword evidence="4 11" id="KW-0762">Sugar transport</keyword>
<dbReference type="GO" id="GO:0015293">
    <property type="term" value="F:symporter activity"/>
    <property type="evidence" value="ECO:0007669"/>
    <property type="project" value="UniProtKB-KW"/>
</dbReference>
<dbReference type="EMBL" id="CM003604">
    <property type="protein sequence ID" value="KYP75041.1"/>
    <property type="molecule type" value="Genomic_DNA"/>
</dbReference>
<evidence type="ECO:0000256" key="8">
    <source>
        <dbReference type="ARBA" id="ARBA00023136"/>
    </source>
</evidence>
<feature type="domain" description="Major facilitator superfamily (MFS) profile" evidence="10">
    <location>
        <begin position="21"/>
        <end position="472"/>
    </location>
</feature>
<dbReference type="NCBIfam" id="TIGR00879">
    <property type="entry name" value="SP"/>
    <property type="match status" value="2"/>
</dbReference>
<keyword evidence="5 9" id="KW-0812">Transmembrane</keyword>
<dbReference type="InterPro" id="IPR036259">
    <property type="entry name" value="MFS_trans_sf"/>
</dbReference>
<feature type="transmembrane region" description="Helical" evidence="9">
    <location>
        <begin position="108"/>
        <end position="126"/>
    </location>
</feature>
<sequence length="1036" mass="114632">AMAGGGDSDLEAKITPIVIISCIMAATGGLMFGYDVGVSGGVTSMAAFLREFFPEVYRKTVEEKEVESNYCKYDNEKLQLFTSCLYLAGLTATFFASHITRRQGRRATMLISGFIFIAGVAFNAAAQNLPMLIIGRILLGSGVGFANQAVPVFLSEIAPSRIRGALNILFQLNITLGILFANLVNYATNKIKGGWGWRLSLGLGGLPALLLTLGAFLVVDTPNSLIERGHLEEGKVVLRKIRGIHNIEPEFLDLVNASRVAKEVKHPFRNILKRSNRPQLLISIALQVFQQFTGINAIMFYAPVLFNTLGFKNDASLYSAVITGAVNVLSTIVSIYSVDRLGRRMLLLEAGVQMFLSQLVIAVVIGIKVKDHSEDLSKGYAVLVVVMVCIFVSAFAWSWGPLCWLIPSEIFPLETRSAGQSVAVCVNLLCTFIIAQAFLSMLCFFKFGIFFFFSGCVFLMSTFVLFLLPETKNVPIEEMTERVWKQHWLWKRFVEDDSNQVIIPTVLMVCVCKIVMPRLLFCYATHLTSVMYTTSMNNSRGSRAISNLSRLENILKIFNLLIGKKKHSSHSSVHLRVTKTLKQEELSEITMGGRGDSDLEAKITPIVIISCIMAATGGLMFGYVVGVSGGVTSMAPFLNKFFAEVYKKTVVESNYCKYDNQKLQLFTSSVYLAGSAAVPVFISEIAPSRLRGALNILFQLNITLGILFANLVNYATNKIKGGWGWRLSLGLGGLPALLLTLGAFLVVDTPNSLIERGHLEEGKAVLRKIRGIDNIEPEFLELVDASRVAKQVKHPFRNILKRSNRPQLLISIALQVFQQFTGINAIMFYAPVLFNTLGFKNDASLYSAVITGAVNVLSTVVSIYSVDKLGRRMLLLEAGVQMFLSQLVIAIVIGIKMKDHSDDLSKGFAVLVVVMMCIFVSAFAWSWGPLGWLIPSEIFPLESRSVGQGVAVCVNFLFTFVIGQACLSMLCLFKFGIFLFFSGCIFIMFTFVLFLLPETKNVPIEEMTERVWKQHWLWKRFIEDDCVGEQKVATGN</sequence>
<dbReference type="InterPro" id="IPR005829">
    <property type="entry name" value="Sugar_transporter_CS"/>
</dbReference>
<dbReference type="PRINTS" id="PR00171">
    <property type="entry name" value="SUGRTRNSPORT"/>
</dbReference>
<feature type="transmembrane region" description="Helical" evidence="9">
    <location>
        <begin position="418"/>
        <end position="439"/>
    </location>
</feature>
<feature type="transmembrane region" description="Helical" evidence="9">
    <location>
        <begin position="345"/>
        <end position="367"/>
    </location>
</feature>
<evidence type="ECO:0000256" key="1">
    <source>
        <dbReference type="ARBA" id="ARBA00004141"/>
    </source>
</evidence>
<comment type="subcellular location">
    <subcellularLocation>
        <location evidence="1">Membrane</location>
        <topology evidence="1">Multi-pass membrane protein</topology>
    </subcellularLocation>
</comment>
<dbReference type="Pfam" id="PF00083">
    <property type="entry name" value="Sugar_tr"/>
    <property type="match status" value="2"/>
</dbReference>
<dbReference type="PROSITE" id="PS00216">
    <property type="entry name" value="SUGAR_TRANSPORT_1"/>
    <property type="match status" value="2"/>
</dbReference>
<evidence type="ECO:0000256" key="9">
    <source>
        <dbReference type="SAM" id="Phobius"/>
    </source>
</evidence>
<feature type="transmembrane region" description="Helical" evidence="9">
    <location>
        <begin position="78"/>
        <end position="96"/>
    </location>
</feature>
<feature type="transmembrane region" description="Helical" evidence="9">
    <location>
        <begin position="727"/>
        <end position="747"/>
    </location>
</feature>
<feature type="transmembrane region" description="Helical" evidence="9">
    <location>
        <begin position="603"/>
        <end position="625"/>
    </location>
</feature>